<accession>A0A6J4UEU2</accession>
<organism evidence="3">
    <name type="scientific">uncultured Thermomicrobiales bacterium</name>
    <dbReference type="NCBI Taxonomy" id="1645740"/>
    <lineage>
        <taxon>Bacteria</taxon>
        <taxon>Pseudomonadati</taxon>
        <taxon>Thermomicrobiota</taxon>
        <taxon>Thermomicrobia</taxon>
        <taxon>Thermomicrobiales</taxon>
        <taxon>environmental samples</taxon>
    </lineage>
</organism>
<dbReference type="Pfam" id="PF13416">
    <property type="entry name" value="SBP_bac_8"/>
    <property type="match status" value="1"/>
</dbReference>
<evidence type="ECO:0000256" key="2">
    <source>
        <dbReference type="ARBA" id="ARBA00008520"/>
    </source>
</evidence>
<reference evidence="3" key="1">
    <citation type="submission" date="2020-02" db="EMBL/GenBank/DDBJ databases">
        <authorList>
            <person name="Meier V. D."/>
        </authorList>
    </citation>
    <scope>NUCLEOTIDE SEQUENCE</scope>
    <source>
        <strain evidence="3">AVDCRST_MAG43</strain>
    </source>
</reference>
<evidence type="ECO:0000256" key="1">
    <source>
        <dbReference type="ARBA" id="ARBA00004418"/>
    </source>
</evidence>
<protein>
    <submittedName>
        <fullName evidence="3">Glycerol-3-phosphate ABC transporter, substrate-binding protein UgpB</fullName>
    </submittedName>
</protein>
<dbReference type="PROSITE" id="PS51318">
    <property type="entry name" value="TAT"/>
    <property type="match status" value="1"/>
</dbReference>
<dbReference type="PANTHER" id="PTHR43649">
    <property type="entry name" value="ARABINOSE-BINDING PROTEIN-RELATED"/>
    <property type="match status" value="1"/>
</dbReference>
<dbReference type="Gene3D" id="3.40.190.10">
    <property type="entry name" value="Periplasmic binding protein-like II"/>
    <property type="match status" value="1"/>
</dbReference>
<gene>
    <name evidence="3" type="ORF">AVDCRST_MAG43-873</name>
</gene>
<dbReference type="InterPro" id="IPR006311">
    <property type="entry name" value="TAT_signal"/>
</dbReference>
<dbReference type="InterPro" id="IPR050490">
    <property type="entry name" value="Bact_solute-bd_prot1"/>
</dbReference>
<name>A0A6J4UEU2_9BACT</name>
<comment type="similarity">
    <text evidence="2">Belongs to the bacterial solute-binding protein 1 family.</text>
</comment>
<dbReference type="AlphaFoldDB" id="A0A6J4UEU2"/>
<proteinExistence type="inferred from homology"/>
<dbReference type="PANTHER" id="PTHR43649:SF30">
    <property type="entry name" value="ABC TRANSPORTER SUBSTRATE-BINDING PROTEIN"/>
    <property type="match status" value="1"/>
</dbReference>
<dbReference type="InterPro" id="IPR006059">
    <property type="entry name" value="SBP"/>
</dbReference>
<dbReference type="CDD" id="cd14748">
    <property type="entry name" value="PBP2_UgpB"/>
    <property type="match status" value="1"/>
</dbReference>
<dbReference type="EMBL" id="CADCWI010000043">
    <property type="protein sequence ID" value="CAA9548814.1"/>
    <property type="molecule type" value="Genomic_DNA"/>
</dbReference>
<dbReference type="SUPFAM" id="SSF53850">
    <property type="entry name" value="Periplasmic binding protein-like II"/>
    <property type="match status" value="1"/>
</dbReference>
<evidence type="ECO:0000313" key="3">
    <source>
        <dbReference type="EMBL" id="CAA9548814.1"/>
    </source>
</evidence>
<sequence>MTRQIDRRSLIKGAAGAGAGLAVASSAGIAAGRSTTFSAPALIQATGSTVEVTYWTSFGSGPNGEAQTALIEKFNQSQTDVRVVAQTLADYEEVAAQLVSGLQTGDFPDMATLSDVWWFRFYLAEALADLTPLLSADAKPEDYVQSLYKEYQRAGGQYGIPFARSTPLFYYNAEAVERSGVSPDVFKTWSTFREAAPDLISGSGLEAAFAFGNAASYGAWVLHGPVWAFGGRYSDADFNILVTDEGSVKAGEFMREFVSSGNAITVDDPEIDFANGVSLAIMASTGSLAELRSTAQFDFRTAFLPEEQTFGCPTGGAGLSVMAGAPEERKAAAMRFIEFSTSTEETTIWSQATGYMPVRTSAIESPDEVAYLDENPNAKTAVEQLPKTQPQDSARVFIPNGDQILGRGWEEILVNNRPAAEVWAEVQADLEPEAQAVKEQVQAIEGQ</sequence>
<comment type="subcellular location">
    <subcellularLocation>
        <location evidence="1">Periplasm</location>
    </subcellularLocation>
</comment>
<dbReference type="GO" id="GO:0042597">
    <property type="term" value="C:periplasmic space"/>
    <property type="evidence" value="ECO:0007669"/>
    <property type="project" value="UniProtKB-SubCell"/>
</dbReference>